<comment type="caution">
    <text evidence="9">The sequence shown here is derived from an EMBL/GenBank/DDBJ whole genome shotgun (WGS) entry which is preliminary data.</text>
</comment>
<keyword evidence="10" id="KW-1185">Reference proteome</keyword>
<keyword evidence="3" id="KW-1003">Cell membrane</keyword>
<evidence type="ECO:0000256" key="5">
    <source>
        <dbReference type="ARBA" id="ARBA00022989"/>
    </source>
</evidence>
<dbReference type="PANTHER" id="PTHR33778:SF1">
    <property type="entry name" value="MAGNESIUM TRANSPORTER YHID-RELATED"/>
    <property type="match status" value="1"/>
</dbReference>
<evidence type="ECO:0000256" key="7">
    <source>
        <dbReference type="RuleBase" id="RU365041"/>
    </source>
</evidence>
<dbReference type="InterPro" id="IPR003416">
    <property type="entry name" value="MgtC/SapB/SrpB/YhiD_fam"/>
</dbReference>
<organism evidence="9 10">
    <name type="scientific">Aureimonas flava</name>
    <dbReference type="NCBI Taxonomy" id="2320271"/>
    <lineage>
        <taxon>Bacteria</taxon>
        <taxon>Pseudomonadati</taxon>
        <taxon>Pseudomonadota</taxon>
        <taxon>Alphaproteobacteria</taxon>
        <taxon>Hyphomicrobiales</taxon>
        <taxon>Aurantimonadaceae</taxon>
        <taxon>Aureimonas</taxon>
    </lineage>
</organism>
<evidence type="ECO:0000256" key="2">
    <source>
        <dbReference type="ARBA" id="ARBA00009298"/>
    </source>
</evidence>
<evidence type="ECO:0000256" key="6">
    <source>
        <dbReference type="ARBA" id="ARBA00023136"/>
    </source>
</evidence>
<keyword evidence="4 7" id="KW-0812">Transmembrane</keyword>
<feature type="transmembrane region" description="Helical" evidence="7">
    <location>
        <begin position="71"/>
        <end position="91"/>
    </location>
</feature>
<keyword evidence="6 7" id="KW-0472">Membrane</keyword>
<feature type="domain" description="MgtC/SapB/SrpB/YhiD N-terminal" evidence="8">
    <location>
        <begin position="11"/>
        <end position="140"/>
    </location>
</feature>
<dbReference type="PANTHER" id="PTHR33778">
    <property type="entry name" value="PROTEIN MGTC"/>
    <property type="match status" value="1"/>
</dbReference>
<feature type="transmembrane region" description="Helical" evidence="7">
    <location>
        <begin position="32"/>
        <end position="50"/>
    </location>
</feature>
<proteinExistence type="inferred from homology"/>
<dbReference type="PRINTS" id="PR01837">
    <property type="entry name" value="MGTCSAPBPROT"/>
</dbReference>
<dbReference type="GO" id="GO:0005886">
    <property type="term" value="C:plasma membrane"/>
    <property type="evidence" value="ECO:0007669"/>
    <property type="project" value="UniProtKB-SubCell"/>
</dbReference>
<evidence type="ECO:0000256" key="3">
    <source>
        <dbReference type="ARBA" id="ARBA00022475"/>
    </source>
</evidence>
<sequence>MISNGDVLLRLLTAAALGSLIGLERERLLWNAGIRTHMLVCVGACLFAIVSAYGFQNATRMEHVVLDPSRIAAQVVSGVGFLGAGAILLKGNAVRGLTTAASIWAVAALGLAAGGGLYFAAATATAIILVILAGIKPLEEIYRTRLQALVVRVRAEPGAVSTADVKNLLRVRGGQIKRVIETIGPDGEVDLVLQLVRVAPRAIQDRVARLATRSGIRSAVVERQDAKSGRTAVSRAD</sequence>
<dbReference type="EMBL" id="QYRN01000010">
    <property type="protein sequence ID" value="RIX98481.1"/>
    <property type="molecule type" value="Genomic_DNA"/>
</dbReference>
<feature type="transmembrane region" description="Helical" evidence="7">
    <location>
        <begin position="103"/>
        <end position="135"/>
    </location>
</feature>
<dbReference type="InterPro" id="IPR049177">
    <property type="entry name" value="MgtC_SapB_SrpB_YhiD_N"/>
</dbReference>
<evidence type="ECO:0000313" key="9">
    <source>
        <dbReference type="EMBL" id="RIX98481.1"/>
    </source>
</evidence>
<evidence type="ECO:0000259" key="8">
    <source>
        <dbReference type="Pfam" id="PF02308"/>
    </source>
</evidence>
<accession>A0A3A1WPS9</accession>
<dbReference type="RefSeq" id="WP_119541316.1">
    <property type="nucleotide sequence ID" value="NZ_QYRN01000010.1"/>
</dbReference>
<gene>
    <name evidence="9" type="ORF">D3218_17255</name>
</gene>
<dbReference type="Proteomes" id="UP000265750">
    <property type="component" value="Unassembled WGS sequence"/>
</dbReference>
<dbReference type="Pfam" id="PF02308">
    <property type="entry name" value="MgtC"/>
    <property type="match status" value="1"/>
</dbReference>
<reference evidence="10" key="1">
    <citation type="submission" date="2018-09" db="EMBL/GenBank/DDBJ databases">
        <authorList>
            <person name="Tuo L."/>
        </authorList>
    </citation>
    <scope>NUCLEOTIDE SEQUENCE [LARGE SCALE GENOMIC DNA]</scope>
    <source>
        <strain evidence="10">M2BS4Y-1</strain>
    </source>
</reference>
<protein>
    <recommendedName>
        <fullName evidence="7">Protein MgtC</fullName>
    </recommendedName>
</protein>
<name>A0A3A1WPS9_9HYPH</name>
<keyword evidence="7" id="KW-0997">Cell inner membrane</keyword>
<evidence type="ECO:0000313" key="10">
    <source>
        <dbReference type="Proteomes" id="UP000265750"/>
    </source>
</evidence>
<comment type="similarity">
    <text evidence="2 7">Belongs to the MgtC/SapB family.</text>
</comment>
<comment type="subcellular location">
    <subcellularLocation>
        <location evidence="7">Cell inner membrane</location>
        <topology evidence="7">Multi-pass membrane protein</topology>
    </subcellularLocation>
    <subcellularLocation>
        <location evidence="1">Cell membrane</location>
        <topology evidence="1">Multi-pass membrane protein</topology>
    </subcellularLocation>
</comment>
<dbReference type="AlphaFoldDB" id="A0A3A1WPS9"/>
<dbReference type="OrthoDB" id="9811198at2"/>
<evidence type="ECO:0000256" key="4">
    <source>
        <dbReference type="ARBA" id="ARBA00022692"/>
    </source>
</evidence>
<keyword evidence="5 7" id="KW-1133">Transmembrane helix</keyword>
<evidence type="ECO:0000256" key="1">
    <source>
        <dbReference type="ARBA" id="ARBA00004651"/>
    </source>
</evidence>